<organism evidence="1">
    <name type="scientific">Aegilops tauschii</name>
    <name type="common">Tausch's goatgrass</name>
    <name type="synonym">Aegilops squarrosa</name>
    <dbReference type="NCBI Taxonomy" id="37682"/>
    <lineage>
        <taxon>Eukaryota</taxon>
        <taxon>Viridiplantae</taxon>
        <taxon>Streptophyta</taxon>
        <taxon>Embryophyta</taxon>
        <taxon>Tracheophyta</taxon>
        <taxon>Spermatophyta</taxon>
        <taxon>Magnoliopsida</taxon>
        <taxon>Liliopsida</taxon>
        <taxon>Poales</taxon>
        <taxon>Poaceae</taxon>
        <taxon>BOP clade</taxon>
        <taxon>Pooideae</taxon>
        <taxon>Triticodae</taxon>
        <taxon>Triticeae</taxon>
        <taxon>Triticinae</taxon>
        <taxon>Aegilops</taxon>
    </lineage>
</organism>
<accession>R7WGP0</accession>
<dbReference type="EnsemblPlants" id="EMT20719">
    <property type="protein sequence ID" value="EMT20719"/>
    <property type="gene ID" value="F775_24952"/>
</dbReference>
<dbReference type="AlphaFoldDB" id="R7WGP0"/>
<name>R7WGP0_AEGTA</name>
<sequence>MASKSRQVPTVVALVRQSAASERCRSQVLGMSPRLTKMPRLQVLGMSPRRPTSSTSSVSLARCKSCQLLWLLVTGGQVNASPGGDVEGDLRVPKMPDSNGNGMHHKEDDGLFTDSGPVLPDSWSWPCARYRPPSSTSTTYCYCCCRLVYARWLIHQCLFATA</sequence>
<proteinExistence type="predicted"/>
<evidence type="ECO:0000313" key="1">
    <source>
        <dbReference type="EnsemblPlants" id="EMT20719"/>
    </source>
</evidence>
<protein>
    <submittedName>
        <fullName evidence="1">Uncharacterized protein</fullName>
    </submittedName>
</protein>
<reference evidence="1" key="1">
    <citation type="submission" date="2015-06" db="UniProtKB">
        <authorList>
            <consortium name="EnsemblPlants"/>
        </authorList>
    </citation>
    <scope>IDENTIFICATION</scope>
</reference>